<reference evidence="2 3" key="1">
    <citation type="submission" date="2014-06" db="EMBL/GenBank/DDBJ databases">
        <authorList>
            <person name="Swart Estienne"/>
        </authorList>
    </citation>
    <scope>NUCLEOTIDE SEQUENCE [LARGE SCALE GENOMIC DNA]</scope>
    <source>
        <strain evidence="2 3">130c</strain>
    </source>
</reference>
<evidence type="ECO:0000259" key="1">
    <source>
        <dbReference type="PROSITE" id="PS50053"/>
    </source>
</evidence>
<accession>A0A078BAW3</accession>
<dbReference type="Proteomes" id="UP000039865">
    <property type="component" value="Unassembled WGS sequence"/>
</dbReference>
<evidence type="ECO:0000313" key="3">
    <source>
        <dbReference type="Proteomes" id="UP000039865"/>
    </source>
</evidence>
<feature type="domain" description="Ubiquitin-like" evidence="1">
    <location>
        <begin position="149"/>
        <end position="220"/>
    </location>
</feature>
<dbReference type="Pfam" id="PF08005">
    <property type="entry name" value="PHR"/>
    <property type="match status" value="1"/>
</dbReference>
<dbReference type="Gene3D" id="3.10.20.90">
    <property type="entry name" value="Phosphatidylinositol 3-kinase Catalytic Subunit, Chain A, domain 1"/>
    <property type="match status" value="1"/>
</dbReference>
<proteinExistence type="predicted"/>
<organism evidence="2 3">
    <name type="scientific">Stylonychia lemnae</name>
    <name type="common">Ciliate</name>
    <dbReference type="NCBI Taxonomy" id="5949"/>
    <lineage>
        <taxon>Eukaryota</taxon>
        <taxon>Sar</taxon>
        <taxon>Alveolata</taxon>
        <taxon>Ciliophora</taxon>
        <taxon>Intramacronucleata</taxon>
        <taxon>Spirotrichea</taxon>
        <taxon>Stichotrichia</taxon>
        <taxon>Sporadotrichida</taxon>
        <taxon>Oxytrichidae</taxon>
        <taxon>Stylonychinae</taxon>
        <taxon>Stylonychia</taxon>
    </lineage>
</organism>
<sequence>MESKSFQQDQAQEVNYECNNNQIWVKTLENSDLLFKYYDPNVKEEKDDKKIKDEQIFPKTSTIQKIKKFTSLKQKIAKEALNLEIDTPVYVNTYKQYGVIRKVIKGQVAGESEVDSKLQKEEKAIQYEVRLSTSLENVLADPSDLKRLITIRIRMHSSKGGEEQYIQMQVKVDSTVVQLLQYISQIAQVPPNFINLYHKKKRLSNSDQLYKENIIDNDKLLCLQGQGDMHVYHRFKVVSSSGWCYSQTSWDAITWRPNRTIMVAGFGAYGLTSGQQSYFVRYKYIVQNAPSDEFVVEVSSNEVDEQLKIYPLMFEGEMIEVPAGTDFTVQMRGYGANNNFRVRGYYGYNGNSYKSFDNQDRDLFEITYSNLSSNGTGVDSGQIPSLYYYVVG</sequence>
<dbReference type="OrthoDB" id="636773at2759"/>
<dbReference type="Gene3D" id="2.60.120.820">
    <property type="entry name" value="PHR domain"/>
    <property type="match status" value="1"/>
</dbReference>
<dbReference type="InterPro" id="IPR038648">
    <property type="entry name" value="PHR_sf"/>
</dbReference>
<dbReference type="InterPro" id="IPR000626">
    <property type="entry name" value="Ubiquitin-like_dom"/>
</dbReference>
<gene>
    <name evidence="2" type="primary">Contig6096.g6519</name>
    <name evidence="2" type="ORF">STYLEM_20864</name>
</gene>
<dbReference type="PROSITE" id="PS50053">
    <property type="entry name" value="UBIQUITIN_2"/>
    <property type="match status" value="1"/>
</dbReference>
<dbReference type="SUPFAM" id="SSF54236">
    <property type="entry name" value="Ubiquitin-like"/>
    <property type="match status" value="1"/>
</dbReference>
<dbReference type="AlphaFoldDB" id="A0A078BAW3"/>
<dbReference type="InParanoid" id="A0A078BAW3"/>
<dbReference type="EMBL" id="CCKQ01019683">
    <property type="protein sequence ID" value="CDW91705.1"/>
    <property type="molecule type" value="Genomic_DNA"/>
</dbReference>
<name>A0A078BAW3_STYLE</name>
<dbReference type="InterPro" id="IPR029071">
    <property type="entry name" value="Ubiquitin-like_domsf"/>
</dbReference>
<evidence type="ECO:0000313" key="2">
    <source>
        <dbReference type="EMBL" id="CDW91705.1"/>
    </source>
</evidence>
<dbReference type="InterPro" id="IPR012983">
    <property type="entry name" value="PHR"/>
</dbReference>
<keyword evidence="3" id="KW-1185">Reference proteome</keyword>
<dbReference type="CDD" id="cd17039">
    <property type="entry name" value="Ubl_ubiquitin_like"/>
    <property type="match status" value="1"/>
</dbReference>
<protein>
    <recommendedName>
        <fullName evidence="1">Ubiquitin-like domain-containing protein</fullName>
    </recommendedName>
</protein>